<sequence>MTATGATTAPGRRLGMKISAAEEATPLRVQAHATTIRVAVVATGPALAATVEGTITIGAKATPTADATATTMIAMVLLRLVAIPKAAALDMVGATTVLVATAMTDCVVMVVTTMAKPPGVETIMVALAREATTTPPRLAVLQGDTIKDALRLKAVGTEAAVAAAVKPVDLMPARSSITADAMMTTRVEVKAATVIEDTLAVMLAVLQARKQRPRLRQLSRPSQPWLRRRL</sequence>
<gene>
    <name evidence="1" type="ORF">PF001_g4063</name>
</gene>
<accession>A0A6A4EIZ1</accession>
<dbReference type="AlphaFoldDB" id="A0A6A4EIZ1"/>
<protein>
    <submittedName>
        <fullName evidence="1">Uncharacterized protein</fullName>
    </submittedName>
</protein>
<evidence type="ECO:0000313" key="1">
    <source>
        <dbReference type="EMBL" id="KAE9323109.1"/>
    </source>
</evidence>
<proteinExistence type="predicted"/>
<organism evidence="1 2">
    <name type="scientific">Phytophthora fragariae</name>
    <dbReference type="NCBI Taxonomy" id="53985"/>
    <lineage>
        <taxon>Eukaryota</taxon>
        <taxon>Sar</taxon>
        <taxon>Stramenopiles</taxon>
        <taxon>Oomycota</taxon>
        <taxon>Peronosporomycetes</taxon>
        <taxon>Peronosporales</taxon>
        <taxon>Peronosporaceae</taxon>
        <taxon>Phytophthora</taxon>
    </lineage>
</organism>
<reference evidence="1 2" key="1">
    <citation type="submission" date="2018-08" db="EMBL/GenBank/DDBJ databases">
        <title>Genomic investigation of the strawberry pathogen Phytophthora fragariae indicates pathogenicity is determined by transcriptional variation in three key races.</title>
        <authorList>
            <person name="Adams T.M."/>
            <person name="Armitage A.D."/>
            <person name="Sobczyk M.K."/>
            <person name="Bates H.J."/>
            <person name="Dunwell J.M."/>
            <person name="Nellist C.F."/>
            <person name="Harrison R.J."/>
        </authorList>
    </citation>
    <scope>NUCLEOTIDE SEQUENCE [LARGE SCALE GENOMIC DNA]</scope>
    <source>
        <strain evidence="1 2">A4</strain>
    </source>
</reference>
<dbReference type="EMBL" id="QXGE01000135">
    <property type="protein sequence ID" value="KAE9323109.1"/>
    <property type="molecule type" value="Genomic_DNA"/>
</dbReference>
<name>A0A6A4EIZ1_9STRA</name>
<comment type="caution">
    <text evidence="1">The sequence shown here is derived from an EMBL/GenBank/DDBJ whole genome shotgun (WGS) entry which is preliminary data.</text>
</comment>
<dbReference type="Proteomes" id="UP000437068">
    <property type="component" value="Unassembled WGS sequence"/>
</dbReference>
<evidence type="ECO:0000313" key="2">
    <source>
        <dbReference type="Proteomes" id="UP000437068"/>
    </source>
</evidence>